<dbReference type="CDD" id="cd07894">
    <property type="entry name" value="Adenylation_RNA_ligase"/>
    <property type="match status" value="1"/>
</dbReference>
<dbReference type="InterPro" id="IPR021122">
    <property type="entry name" value="RNA_ligase_dom_REL/Rnl2"/>
</dbReference>
<evidence type="ECO:0000313" key="4">
    <source>
        <dbReference type="Proteomes" id="UP000198775"/>
    </source>
</evidence>
<proteinExistence type="predicted"/>
<gene>
    <name evidence="3" type="ORF">SAMN05216388_1002283</name>
</gene>
<reference evidence="4" key="1">
    <citation type="submission" date="2016-10" db="EMBL/GenBank/DDBJ databases">
        <authorList>
            <person name="Varghese N."/>
            <person name="Submissions S."/>
        </authorList>
    </citation>
    <scope>NUCLEOTIDE SEQUENCE [LARGE SCALE GENOMIC DNA]</scope>
    <source>
        <strain evidence="4">IBRC-M 10043</strain>
    </source>
</reference>
<dbReference type="AlphaFoldDB" id="A0A1H8FGF5"/>
<evidence type="ECO:0000259" key="1">
    <source>
        <dbReference type="Pfam" id="PF09414"/>
    </source>
</evidence>
<protein>
    <submittedName>
        <fullName evidence="3">Putative ATP-dependent DNA ligase</fullName>
    </submittedName>
</protein>
<dbReference type="Gene3D" id="3.30.70.2160">
    <property type="match status" value="1"/>
</dbReference>
<dbReference type="NCBIfam" id="TIGR01209">
    <property type="entry name" value="RNA ligase"/>
    <property type="match status" value="1"/>
</dbReference>
<dbReference type="EMBL" id="FOCX01000002">
    <property type="protein sequence ID" value="SEN30819.1"/>
    <property type="molecule type" value="Genomic_DNA"/>
</dbReference>
<dbReference type="Pfam" id="PF18330">
    <property type="entry name" value="Lig_C"/>
    <property type="match status" value="1"/>
</dbReference>
<evidence type="ECO:0000313" key="3">
    <source>
        <dbReference type="EMBL" id="SEN30819.1"/>
    </source>
</evidence>
<sequence length="373" mass="42643">MDYHEPLPVSAERFAELREYFETRSFRGREYEHLPDYRSDLNRGVVLIEDTVVDGFPKIPRTLVIETGVPRHFEEELAVEEKLDGFNVRVARVGDDSADEPLAFTRSGIVCPFTTYQARELLPVAEFFADHPDLMLCGEMVGPENPYTDHEYADVDSLDFRVFDVRDRETGGSVPVRERRDLCADYDIPQVPFHGVFTPEEAVEKLPGIVEELDAGGREGVVMKTLSVDQQLKYTTSAANQGNLEYAFSLPFDYGQAFMFRRLIREAFQSVEWDEDERARRERAHELGEAILCSMTDTIERIDGGATVGERHTVRAPPEIVDELFEHFRSMGLQLEIETDEREAGERVVTFTKKTQATNDKVRAYLDGQIVRE</sequence>
<accession>A0A1H8FGF5</accession>
<name>A0A1H8FGF5_9EURY</name>
<keyword evidence="4" id="KW-1185">Reference proteome</keyword>
<dbReference type="InterPro" id="IPR041596">
    <property type="entry name" value="Lig_Pab1020_C"/>
</dbReference>
<dbReference type="Proteomes" id="UP000198775">
    <property type="component" value="Unassembled WGS sequence"/>
</dbReference>
<evidence type="ECO:0000259" key="2">
    <source>
        <dbReference type="Pfam" id="PF18330"/>
    </source>
</evidence>
<dbReference type="SUPFAM" id="SSF56091">
    <property type="entry name" value="DNA ligase/mRNA capping enzyme, catalytic domain"/>
    <property type="match status" value="1"/>
</dbReference>
<feature type="domain" description="RNA ligase Pab1020 C-terminal" evidence="2">
    <location>
        <begin position="246"/>
        <end position="369"/>
    </location>
</feature>
<organism evidence="3 4">
    <name type="scientific">Halorientalis persicus</name>
    <dbReference type="NCBI Taxonomy" id="1367881"/>
    <lineage>
        <taxon>Archaea</taxon>
        <taxon>Methanobacteriati</taxon>
        <taxon>Methanobacteriota</taxon>
        <taxon>Stenosarchaea group</taxon>
        <taxon>Halobacteria</taxon>
        <taxon>Halobacteriales</taxon>
        <taxon>Haloarculaceae</taxon>
        <taxon>Halorientalis</taxon>
    </lineage>
</organism>
<dbReference type="Gene3D" id="3.30.470.30">
    <property type="entry name" value="DNA ligase/mRNA capping enzyme"/>
    <property type="match status" value="1"/>
</dbReference>
<dbReference type="Gene3D" id="3.30.1490.70">
    <property type="match status" value="1"/>
</dbReference>
<dbReference type="RefSeq" id="WP_092657657.1">
    <property type="nucleotide sequence ID" value="NZ_FOCX01000002.1"/>
</dbReference>
<feature type="domain" description="RNA ligase" evidence="1">
    <location>
        <begin position="75"/>
        <end position="227"/>
    </location>
</feature>
<keyword evidence="3" id="KW-0436">Ligase</keyword>
<dbReference type="GO" id="GO:0016874">
    <property type="term" value="F:ligase activity"/>
    <property type="evidence" value="ECO:0007669"/>
    <property type="project" value="UniProtKB-KW"/>
</dbReference>
<dbReference type="OrthoDB" id="14524at2157"/>
<dbReference type="InterPro" id="IPR001072">
    <property type="entry name" value="RNA_ligase_Pab1020"/>
</dbReference>
<dbReference type="Pfam" id="PF09414">
    <property type="entry name" value="RNA_ligase"/>
    <property type="match status" value="1"/>
</dbReference>
<dbReference type="PRINTS" id="PR01048">
    <property type="entry name" value="Y414FAMILY"/>
</dbReference>